<accession>A0A915YLQ5</accession>
<dbReference type="KEGG" id="aup:AsAng_0060160"/>
<sequence length="38" mass="4499">MIVKTIESVEILKDCLVRLMIWGKNQPMLKQAKYDLYS</sequence>
<dbReference type="AlphaFoldDB" id="A0A915YLQ5"/>
<protein>
    <submittedName>
        <fullName evidence="1">Uncharacterized protein</fullName>
    </submittedName>
</protein>
<gene>
    <name evidence="1" type="ORF">AsAng_0060160</name>
</gene>
<name>A0A915YLQ5_9BACT</name>
<proteinExistence type="predicted"/>
<reference evidence="1" key="1">
    <citation type="submission" date="2022-09" db="EMBL/GenBank/DDBJ databases">
        <title>Aureispira anguillicida sp. nov., isolated from Leptocephalus of Japanese eel Anguilla japonica.</title>
        <authorList>
            <person name="Yuasa K."/>
            <person name="Mekata T."/>
            <person name="Ikunari K."/>
        </authorList>
    </citation>
    <scope>NUCLEOTIDE SEQUENCE</scope>
    <source>
        <strain evidence="1">EL160426</strain>
    </source>
</reference>
<dbReference type="Proteomes" id="UP001060919">
    <property type="component" value="Chromosome"/>
</dbReference>
<dbReference type="EMBL" id="AP026867">
    <property type="protein sequence ID" value="BDS15232.1"/>
    <property type="molecule type" value="Genomic_DNA"/>
</dbReference>
<organism evidence="1 2">
    <name type="scientific">Aureispira anguillae</name>
    <dbReference type="NCBI Taxonomy" id="2864201"/>
    <lineage>
        <taxon>Bacteria</taxon>
        <taxon>Pseudomonadati</taxon>
        <taxon>Bacteroidota</taxon>
        <taxon>Saprospiria</taxon>
        <taxon>Saprospirales</taxon>
        <taxon>Saprospiraceae</taxon>
        <taxon>Aureispira</taxon>
    </lineage>
</organism>
<evidence type="ECO:0000313" key="2">
    <source>
        <dbReference type="Proteomes" id="UP001060919"/>
    </source>
</evidence>
<evidence type="ECO:0000313" key="1">
    <source>
        <dbReference type="EMBL" id="BDS15232.1"/>
    </source>
</evidence>
<keyword evidence="2" id="KW-1185">Reference proteome</keyword>